<organism evidence="2 3">
    <name type="scientific">Paraburkholderia ribeironis</name>
    <dbReference type="NCBI Taxonomy" id="1247936"/>
    <lineage>
        <taxon>Bacteria</taxon>
        <taxon>Pseudomonadati</taxon>
        <taxon>Pseudomonadota</taxon>
        <taxon>Betaproteobacteria</taxon>
        <taxon>Burkholderiales</taxon>
        <taxon>Burkholderiaceae</taxon>
        <taxon>Paraburkholderia</taxon>
    </lineage>
</organism>
<dbReference type="STRING" id="1247936.BN2475_670032"/>
<feature type="compositionally biased region" description="Basic and acidic residues" evidence="1">
    <location>
        <begin position="48"/>
        <end position="59"/>
    </location>
</feature>
<dbReference type="EMBL" id="CYGX02000067">
    <property type="protein sequence ID" value="SIT46592.1"/>
    <property type="molecule type" value="Genomic_DNA"/>
</dbReference>
<proteinExistence type="predicted"/>
<evidence type="ECO:0000313" key="3">
    <source>
        <dbReference type="Proteomes" id="UP000187012"/>
    </source>
</evidence>
<feature type="region of interest" description="Disordered" evidence="1">
    <location>
        <begin position="43"/>
        <end position="70"/>
    </location>
</feature>
<protein>
    <recommendedName>
        <fullName evidence="4">DSBA oxidoreductase</fullName>
    </recommendedName>
</protein>
<keyword evidence="3" id="KW-1185">Reference proteome</keyword>
<dbReference type="Proteomes" id="UP000187012">
    <property type="component" value="Unassembled WGS sequence"/>
</dbReference>
<dbReference type="AlphaFoldDB" id="A0A1N7SGY5"/>
<gene>
    <name evidence="2" type="ORF">BN2475_670032</name>
</gene>
<evidence type="ECO:0008006" key="4">
    <source>
        <dbReference type="Google" id="ProtNLM"/>
    </source>
</evidence>
<dbReference type="Gene3D" id="3.40.30.10">
    <property type="entry name" value="Glutaredoxin"/>
    <property type="match status" value="1"/>
</dbReference>
<accession>A0A1N7SGY5</accession>
<evidence type="ECO:0000256" key="1">
    <source>
        <dbReference type="SAM" id="MobiDB-lite"/>
    </source>
</evidence>
<name>A0A1N7SGY5_9BURK</name>
<sequence length="70" mass="7437">MPQPLTIDFVSDIVCTWCAIGLSSLQLALSRLGDAVGRAARRASVRTESADGPRGRGDCRLSGQEIRAHA</sequence>
<reference evidence="2 3" key="1">
    <citation type="submission" date="2016-12" db="EMBL/GenBank/DDBJ databases">
        <authorList>
            <person name="Song W.-J."/>
            <person name="Kurnit D.M."/>
        </authorList>
    </citation>
    <scope>NUCLEOTIDE SEQUENCE [LARGE SCALE GENOMIC DNA]</scope>
    <source>
        <strain evidence="2 3">STM7296</strain>
    </source>
</reference>
<evidence type="ECO:0000313" key="2">
    <source>
        <dbReference type="EMBL" id="SIT46592.1"/>
    </source>
</evidence>